<dbReference type="AlphaFoldDB" id="A0A3S0HA72"/>
<feature type="compositionally biased region" description="Low complexity" evidence="1">
    <location>
        <begin position="41"/>
        <end position="54"/>
    </location>
</feature>
<feature type="transmembrane region" description="Helical" evidence="2">
    <location>
        <begin position="16"/>
        <end position="34"/>
    </location>
</feature>
<evidence type="ECO:0000256" key="1">
    <source>
        <dbReference type="SAM" id="MobiDB-lite"/>
    </source>
</evidence>
<keyword evidence="2" id="KW-1133">Transmembrane helix</keyword>
<keyword evidence="2" id="KW-0812">Transmembrane</keyword>
<evidence type="ECO:0000313" key="3">
    <source>
        <dbReference type="EMBL" id="RTQ53522.1"/>
    </source>
</evidence>
<organism evidence="3 4">
    <name type="scientific">Hymenobacter gummosus</name>
    <dbReference type="NCBI Taxonomy" id="1776032"/>
    <lineage>
        <taxon>Bacteria</taxon>
        <taxon>Pseudomonadati</taxon>
        <taxon>Bacteroidota</taxon>
        <taxon>Cytophagia</taxon>
        <taxon>Cytophagales</taxon>
        <taxon>Hymenobacteraceae</taxon>
        <taxon>Hymenobacter</taxon>
    </lineage>
</organism>
<keyword evidence="2" id="KW-0472">Membrane</keyword>
<proteinExistence type="predicted"/>
<dbReference type="RefSeq" id="WP_126691448.1">
    <property type="nucleotide sequence ID" value="NZ_RXOF01000001.1"/>
</dbReference>
<feature type="compositionally biased region" description="Low complexity" evidence="1">
    <location>
        <begin position="62"/>
        <end position="90"/>
    </location>
</feature>
<dbReference type="EMBL" id="RXOF01000001">
    <property type="protein sequence ID" value="RTQ53522.1"/>
    <property type="molecule type" value="Genomic_DNA"/>
</dbReference>
<keyword evidence="4" id="KW-1185">Reference proteome</keyword>
<accession>A0A3S0HA72</accession>
<sequence length="226" mass="23561">MAEINIQRKKKRLSPWPLIVAVLVVLALGAWFLVSRDRGPAAAPEPGAPAATPADTVSVPSGDAATTTNPDAPTGDPSVGALAGEGAAADDTGAEPADFYAFVADDPTSSTYARRGLGLLTNVLVGLADRTDLRNPAVEEKRNDLTSATSRVADGGSLRPGLVAAAELMQEMQRRGYATLERDVKKLVDQAAQLSGRTATAAEQQATQEFFQQAANVLRVLEKPAA</sequence>
<reference evidence="3 4" key="1">
    <citation type="submission" date="2018-12" db="EMBL/GenBank/DDBJ databases">
        <title>Hymenobacter gummosus sp. nov., isolated from a spring.</title>
        <authorList>
            <person name="Nie L."/>
        </authorList>
    </citation>
    <scope>NUCLEOTIDE SEQUENCE [LARGE SCALE GENOMIC DNA]</scope>
    <source>
        <strain evidence="3 4">KCTC 52166</strain>
    </source>
</reference>
<comment type="caution">
    <text evidence="3">The sequence shown here is derived from an EMBL/GenBank/DDBJ whole genome shotgun (WGS) entry which is preliminary data.</text>
</comment>
<evidence type="ECO:0000313" key="4">
    <source>
        <dbReference type="Proteomes" id="UP000282184"/>
    </source>
</evidence>
<feature type="region of interest" description="Disordered" evidence="1">
    <location>
        <begin position="41"/>
        <end position="90"/>
    </location>
</feature>
<gene>
    <name evidence="3" type="ORF">EJV47_01920</name>
</gene>
<protein>
    <submittedName>
        <fullName evidence="3">Uncharacterized protein</fullName>
    </submittedName>
</protein>
<dbReference type="Proteomes" id="UP000282184">
    <property type="component" value="Unassembled WGS sequence"/>
</dbReference>
<evidence type="ECO:0000256" key="2">
    <source>
        <dbReference type="SAM" id="Phobius"/>
    </source>
</evidence>
<dbReference type="OrthoDB" id="885202at2"/>
<name>A0A3S0HA72_9BACT</name>